<dbReference type="Proteomes" id="UP000528734">
    <property type="component" value="Unassembled WGS sequence"/>
</dbReference>
<proteinExistence type="predicted"/>
<evidence type="ECO:0000313" key="3">
    <source>
        <dbReference type="Proteomes" id="UP000528734"/>
    </source>
</evidence>
<evidence type="ECO:0000256" key="1">
    <source>
        <dbReference type="SAM" id="MobiDB-lite"/>
    </source>
</evidence>
<feature type="compositionally biased region" description="Basic and acidic residues" evidence="1">
    <location>
        <begin position="53"/>
        <end position="84"/>
    </location>
</feature>
<feature type="compositionally biased region" description="Basic and acidic residues" evidence="1">
    <location>
        <begin position="1"/>
        <end position="10"/>
    </location>
</feature>
<reference evidence="2 3" key="1">
    <citation type="submission" date="2020-03" db="EMBL/GenBank/DDBJ databases">
        <title>Bradyrhizobium diversity isolated from nodules of Muelleranthus trifoliolatus.</title>
        <authorList>
            <person name="Klepa M."/>
            <person name="Helene L."/>
            <person name="Hungria M."/>
        </authorList>
    </citation>
    <scope>NUCLEOTIDE SEQUENCE [LARGE SCALE GENOMIC DNA]</scope>
    <source>
        <strain evidence="2 3">WSM 1744</strain>
    </source>
</reference>
<sequence length="92" mass="10216">MSKFHEKAEAQTKQIIGQMLGDELLVREGKDQQRKATEPDEPESPPAGSKDQGIVRDERGQEQPRDKERAQRVSRVDRGGDPPGKKAPGKQA</sequence>
<dbReference type="AlphaFoldDB" id="A0A7Y4M3W3"/>
<gene>
    <name evidence="2" type="ORF">HCN50_23675</name>
</gene>
<comment type="caution">
    <text evidence="2">The sequence shown here is derived from an EMBL/GenBank/DDBJ whole genome shotgun (WGS) entry which is preliminary data.</text>
</comment>
<accession>A0A7Y4M3W3</accession>
<evidence type="ECO:0000313" key="2">
    <source>
        <dbReference type="EMBL" id="NOJ49213.1"/>
    </source>
</evidence>
<organism evidence="2 3">
    <name type="scientific">Bradyrhizobium archetypum</name>
    <dbReference type="NCBI Taxonomy" id="2721160"/>
    <lineage>
        <taxon>Bacteria</taxon>
        <taxon>Pseudomonadati</taxon>
        <taxon>Pseudomonadota</taxon>
        <taxon>Alphaproteobacteria</taxon>
        <taxon>Hyphomicrobiales</taxon>
        <taxon>Nitrobacteraceae</taxon>
        <taxon>Bradyrhizobium</taxon>
    </lineage>
</organism>
<dbReference type="RefSeq" id="WP_171712294.1">
    <property type="nucleotide sequence ID" value="NZ_JAAVLW010000007.1"/>
</dbReference>
<feature type="region of interest" description="Disordered" evidence="1">
    <location>
        <begin position="1"/>
        <end position="92"/>
    </location>
</feature>
<keyword evidence="3" id="KW-1185">Reference proteome</keyword>
<feature type="compositionally biased region" description="Basic and acidic residues" evidence="1">
    <location>
        <begin position="24"/>
        <end position="38"/>
    </location>
</feature>
<dbReference type="EMBL" id="JAAVLW010000007">
    <property type="protein sequence ID" value="NOJ49213.1"/>
    <property type="molecule type" value="Genomic_DNA"/>
</dbReference>
<protein>
    <submittedName>
        <fullName evidence="2">Uncharacterized protein</fullName>
    </submittedName>
</protein>
<name>A0A7Y4M3W3_9BRAD</name>